<evidence type="ECO:0000313" key="2">
    <source>
        <dbReference type="EMBL" id="RDI69492.1"/>
    </source>
</evidence>
<dbReference type="STRING" id="1210086.GCA_001613105_03156"/>
<proteinExistence type="predicted"/>
<name>A0A370IFK5_9NOCA</name>
<dbReference type="EMBL" id="QQBC01000001">
    <property type="protein sequence ID" value="RDI69492.1"/>
    <property type="molecule type" value="Genomic_DNA"/>
</dbReference>
<dbReference type="SUPFAM" id="SSF53474">
    <property type="entry name" value="alpha/beta-Hydrolases"/>
    <property type="match status" value="1"/>
</dbReference>
<evidence type="ECO:0000259" key="1">
    <source>
        <dbReference type="Pfam" id="PF00561"/>
    </source>
</evidence>
<dbReference type="Gene3D" id="3.40.50.1820">
    <property type="entry name" value="alpha/beta hydrolase"/>
    <property type="match status" value="1"/>
</dbReference>
<dbReference type="InterPro" id="IPR050266">
    <property type="entry name" value="AB_hydrolase_sf"/>
</dbReference>
<dbReference type="Pfam" id="PF00561">
    <property type="entry name" value="Abhydrolase_1"/>
    <property type="match status" value="1"/>
</dbReference>
<gene>
    <name evidence="2" type="ORF">DFR76_1011033</name>
</gene>
<dbReference type="GO" id="GO:0003824">
    <property type="term" value="F:catalytic activity"/>
    <property type="evidence" value="ECO:0007669"/>
    <property type="project" value="UniProtKB-ARBA"/>
</dbReference>
<dbReference type="AlphaFoldDB" id="A0A370IFK5"/>
<sequence>MPYVSADDGVRICYTDSGGDGPALLLLHSFFMDADMWQPQVDALAPDYRVIAIDSRGHGRTDDNGIPFNFWRLAWDGWAVADELGIDRLVLGGLSQGAFTALRMALQQKSRVRGLILVGTSGRPYSEKERAGYQKIIVDSWINGSVPVDEIGRTMASVMIGGDRETHQLPWVAKWVAADRKRLGLAARALIDREDISPMLAEVTAPALLIRGGGDQAFTHDQMQELTEMLGGPTRFETVRADGLTHICTLTHPEIVNPLIVEFLAGLPD</sequence>
<dbReference type="InterPro" id="IPR000073">
    <property type="entry name" value="AB_hydrolase_1"/>
</dbReference>
<dbReference type="InterPro" id="IPR029058">
    <property type="entry name" value="AB_hydrolase_fold"/>
</dbReference>
<dbReference type="PRINTS" id="PR00111">
    <property type="entry name" value="ABHYDROLASE"/>
</dbReference>
<organism evidence="2 3">
    <name type="scientific">Nocardia pseudobrasiliensis</name>
    <dbReference type="NCBI Taxonomy" id="45979"/>
    <lineage>
        <taxon>Bacteria</taxon>
        <taxon>Bacillati</taxon>
        <taxon>Actinomycetota</taxon>
        <taxon>Actinomycetes</taxon>
        <taxon>Mycobacteriales</taxon>
        <taxon>Nocardiaceae</taxon>
        <taxon>Nocardia</taxon>
    </lineage>
</organism>
<reference evidence="2 3" key="1">
    <citation type="submission" date="2018-07" db="EMBL/GenBank/DDBJ databases">
        <title>Genomic Encyclopedia of Type Strains, Phase IV (KMG-IV): sequencing the most valuable type-strain genomes for metagenomic binning, comparative biology and taxonomic classification.</title>
        <authorList>
            <person name="Goeker M."/>
        </authorList>
    </citation>
    <scope>NUCLEOTIDE SEQUENCE [LARGE SCALE GENOMIC DNA]</scope>
    <source>
        <strain evidence="2 3">DSM 44290</strain>
    </source>
</reference>
<evidence type="ECO:0000313" key="3">
    <source>
        <dbReference type="Proteomes" id="UP000254869"/>
    </source>
</evidence>
<dbReference type="RefSeq" id="WP_067998231.1">
    <property type="nucleotide sequence ID" value="NZ_QQBC01000001.1"/>
</dbReference>
<protein>
    <submittedName>
        <fullName evidence="2">Pimeloyl-ACP methyl ester carboxylesterase</fullName>
    </submittedName>
</protein>
<accession>A0A370IFK5</accession>
<dbReference type="Proteomes" id="UP000254869">
    <property type="component" value="Unassembled WGS sequence"/>
</dbReference>
<comment type="caution">
    <text evidence="2">The sequence shown here is derived from an EMBL/GenBank/DDBJ whole genome shotgun (WGS) entry which is preliminary data.</text>
</comment>
<dbReference type="PANTHER" id="PTHR43798">
    <property type="entry name" value="MONOACYLGLYCEROL LIPASE"/>
    <property type="match status" value="1"/>
</dbReference>
<keyword evidence="3" id="KW-1185">Reference proteome</keyword>
<feature type="domain" description="AB hydrolase-1" evidence="1">
    <location>
        <begin position="22"/>
        <end position="141"/>
    </location>
</feature>